<proteinExistence type="inferred from homology"/>
<dbReference type="PROSITE" id="PS50810">
    <property type="entry name" value="FRATAXIN_2"/>
    <property type="match status" value="1"/>
</dbReference>
<keyword evidence="4" id="KW-0409">Iron storage</keyword>
<keyword evidence="5" id="KW-0813">Transport</keyword>
<protein>
    <recommendedName>
        <fullName evidence="3">ferroxidase</fullName>
        <ecNumber evidence="3">1.16.3.1</ecNumber>
    </recommendedName>
</protein>
<dbReference type="GO" id="GO:0008199">
    <property type="term" value="F:ferric iron binding"/>
    <property type="evidence" value="ECO:0007669"/>
    <property type="project" value="InterPro"/>
</dbReference>
<keyword evidence="9" id="KW-0408">Iron</keyword>
<reference evidence="14" key="1">
    <citation type="submission" date="2022-11" db="UniProtKB">
        <authorList>
            <consortium name="WormBaseParasite"/>
        </authorList>
    </citation>
    <scope>IDENTIFICATION</scope>
</reference>
<evidence type="ECO:0000256" key="11">
    <source>
        <dbReference type="ARBA" id="ARBA00023128"/>
    </source>
</evidence>
<keyword evidence="6" id="KW-0410">Iron transport</keyword>
<dbReference type="GO" id="GO:0004322">
    <property type="term" value="F:ferroxidase activity"/>
    <property type="evidence" value="ECO:0007669"/>
    <property type="project" value="UniProtKB-EC"/>
</dbReference>
<dbReference type="CDD" id="cd00503">
    <property type="entry name" value="Frataxin"/>
    <property type="match status" value="1"/>
</dbReference>
<dbReference type="WBParaSite" id="PSAMB.scaffold5500size11546.g26747.t1">
    <property type="protein sequence ID" value="PSAMB.scaffold5500size11546.g26747.t1"/>
    <property type="gene ID" value="PSAMB.scaffold5500size11546.g26747"/>
</dbReference>
<evidence type="ECO:0000256" key="3">
    <source>
        <dbReference type="ARBA" id="ARBA00013107"/>
    </source>
</evidence>
<dbReference type="GO" id="GO:0051537">
    <property type="term" value="F:2 iron, 2 sulfur cluster binding"/>
    <property type="evidence" value="ECO:0007669"/>
    <property type="project" value="TreeGrafter"/>
</dbReference>
<dbReference type="InterPro" id="IPR020895">
    <property type="entry name" value="Frataxin_CS"/>
</dbReference>
<evidence type="ECO:0000256" key="10">
    <source>
        <dbReference type="ARBA" id="ARBA00023065"/>
    </source>
</evidence>
<evidence type="ECO:0000256" key="12">
    <source>
        <dbReference type="ARBA" id="ARBA00047990"/>
    </source>
</evidence>
<dbReference type="NCBIfam" id="TIGR03421">
    <property type="entry name" value="FeS_CyaY"/>
    <property type="match status" value="1"/>
</dbReference>
<organism evidence="13 14">
    <name type="scientific">Plectus sambesii</name>
    <dbReference type="NCBI Taxonomy" id="2011161"/>
    <lineage>
        <taxon>Eukaryota</taxon>
        <taxon>Metazoa</taxon>
        <taxon>Ecdysozoa</taxon>
        <taxon>Nematoda</taxon>
        <taxon>Chromadorea</taxon>
        <taxon>Plectida</taxon>
        <taxon>Plectina</taxon>
        <taxon>Plectoidea</taxon>
        <taxon>Plectidae</taxon>
        <taxon>Plectus</taxon>
    </lineage>
</organism>
<dbReference type="PANTHER" id="PTHR16821">
    <property type="entry name" value="FRATAXIN"/>
    <property type="match status" value="1"/>
</dbReference>
<evidence type="ECO:0000256" key="5">
    <source>
        <dbReference type="ARBA" id="ARBA00022448"/>
    </source>
</evidence>
<keyword evidence="11" id="KW-0496">Mitochondrion</keyword>
<evidence type="ECO:0000256" key="7">
    <source>
        <dbReference type="ARBA" id="ARBA00022946"/>
    </source>
</evidence>
<dbReference type="InterPro" id="IPR017789">
    <property type="entry name" value="Frataxin"/>
</dbReference>
<dbReference type="SMART" id="SM01219">
    <property type="entry name" value="Frataxin_Cyay"/>
    <property type="match status" value="1"/>
</dbReference>
<evidence type="ECO:0000313" key="13">
    <source>
        <dbReference type="Proteomes" id="UP000887566"/>
    </source>
</evidence>
<dbReference type="GO" id="GO:0016226">
    <property type="term" value="P:iron-sulfur cluster assembly"/>
    <property type="evidence" value="ECO:0007669"/>
    <property type="project" value="InterPro"/>
</dbReference>
<dbReference type="GO" id="GO:0005739">
    <property type="term" value="C:mitochondrion"/>
    <property type="evidence" value="ECO:0007669"/>
    <property type="project" value="UniProtKB-SubCell"/>
</dbReference>
<dbReference type="GO" id="GO:0006879">
    <property type="term" value="P:intracellular iron ion homeostasis"/>
    <property type="evidence" value="ECO:0007669"/>
    <property type="project" value="UniProtKB-KW"/>
</dbReference>
<dbReference type="EC" id="1.16.3.1" evidence="3"/>
<keyword evidence="7" id="KW-0809">Transit peptide</keyword>
<evidence type="ECO:0000256" key="2">
    <source>
        <dbReference type="ARBA" id="ARBA00008183"/>
    </source>
</evidence>
<dbReference type="Pfam" id="PF01491">
    <property type="entry name" value="Frataxin_Cyay"/>
    <property type="match status" value="1"/>
</dbReference>
<keyword evidence="8" id="KW-0560">Oxidoreductase</keyword>
<accession>A0A914WWB8</accession>
<dbReference type="PROSITE" id="PS01344">
    <property type="entry name" value="FRATAXIN_1"/>
    <property type="match status" value="1"/>
</dbReference>
<sequence>MGTRILLIGRLPSALLRPLCTKGTASHSSSSRYSAVILQRSFDLQLEQRHSVHYLFPPMPALNCPRMLCSKALTELEFDDLAENTLTSIGDYLDGFTEWLPVDADFDISYAMGVLTIKLGGGRGTYVINKQSPNKQLWLSSPVSGPKRYDYIHGQWVYGHDGVALHDLLNEEFRKLFETDRIDFNQNRDD</sequence>
<keyword evidence="10" id="KW-0406">Ion transport</keyword>
<evidence type="ECO:0000256" key="8">
    <source>
        <dbReference type="ARBA" id="ARBA00023002"/>
    </source>
</evidence>
<dbReference type="PRINTS" id="PR00904">
    <property type="entry name" value="FRATAXIN"/>
</dbReference>
<evidence type="ECO:0000313" key="14">
    <source>
        <dbReference type="WBParaSite" id="PSAMB.scaffold5500size11546.g26747.t1"/>
    </source>
</evidence>
<dbReference type="NCBIfam" id="TIGR03422">
    <property type="entry name" value="mito_frataxin"/>
    <property type="match status" value="1"/>
</dbReference>
<dbReference type="PANTHER" id="PTHR16821:SF2">
    <property type="entry name" value="FRATAXIN, MITOCHONDRIAL"/>
    <property type="match status" value="1"/>
</dbReference>
<comment type="similarity">
    <text evidence="2">Belongs to the frataxin family.</text>
</comment>
<dbReference type="GO" id="GO:0006826">
    <property type="term" value="P:iron ion transport"/>
    <property type="evidence" value="ECO:0007669"/>
    <property type="project" value="UniProtKB-KW"/>
</dbReference>
<comment type="subcellular location">
    <subcellularLocation>
        <location evidence="1">Mitochondrion</location>
    </subcellularLocation>
</comment>
<keyword evidence="13" id="KW-1185">Reference proteome</keyword>
<dbReference type="Gene3D" id="3.30.920.10">
    <property type="entry name" value="Frataxin/CyaY"/>
    <property type="match status" value="1"/>
</dbReference>
<dbReference type="AlphaFoldDB" id="A0A914WWB8"/>
<dbReference type="GO" id="GO:0008198">
    <property type="term" value="F:ferrous iron binding"/>
    <property type="evidence" value="ECO:0007669"/>
    <property type="project" value="TreeGrafter"/>
</dbReference>
<dbReference type="InterPro" id="IPR002908">
    <property type="entry name" value="Frataxin/CyaY"/>
</dbReference>
<evidence type="ECO:0000256" key="1">
    <source>
        <dbReference type="ARBA" id="ARBA00004173"/>
    </source>
</evidence>
<name>A0A914WWB8_9BILA</name>
<dbReference type="GO" id="GO:0034986">
    <property type="term" value="F:iron chaperone activity"/>
    <property type="evidence" value="ECO:0007669"/>
    <property type="project" value="TreeGrafter"/>
</dbReference>
<evidence type="ECO:0000256" key="6">
    <source>
        <dbReference type="ARBA" id="ARBA00022496"/>
    </source>
</evidence>
<dbReference type="InterPro" id="IPR036524">
    <property type="entry name" value="Frataxin/CyaY_sf"/>
</dbReference>
<evidence type="ECO:0000256" key="4">
    <source>
        <dbReference type="ARBA" id="ARBA00022434"/>
    </source>
</evidence>
<dbReference type="SUPFAM" id="SSF55387">
    <property type="entry name" value="Frataxin/Nqo15-like"/>
    <property type="match status" value="1"/>
</dbReference>
<comment type="catalytic activity">
    <reaction evidence="12">
        <text>4 Fe(2+) + O2 + 4 H(+) = 4 Fe(3+) + 2 H2O</text>
        <dbReference type="Rhea" id="RHEA:11148"/>
        <dbReference type="ChEBI" id="CHEBI:15377"/>
        <dbReference type="ChEBI" id="CHEBI:15378"/>
        <dbReference type="ChEBI" id="CHEBI:15379"/>
        <dbReference type="ChEBI" id="CHEBI:29033"/>
        <dbReference type="ChEBI" id="CHEBI:29034"/>
        <dbReference type="EC" id="1.16.3.1"/>
    </reaction>
</comment>
<dbReference type="Proteomes" id="UP000887566">
    <property type="component" value="Unplaced"/>
</dbReference>
<evidence type="ECO:0000256" key="9">
    <source>
        <dbReference type="ARBA" id="ARBA00023004"/>
    </source>
</evidence>